<dbReference type="InterPro" id="IPR016163">
    <property type="entry name" value="Ald_DH_C"/>
</dbReference>
<dbReference type="PROSITE" id="PS00070">
    <property type="entry name" value="ALDEHYDE_DEHYDR_CYS"/>
    <property type="match status" value="1"/>
</dbReference>
<keyword evidence="9" id="KW-1185">Reference proteome</keyword>
<dbReference type="InParanoid" id="W3WS10"/>
<dbReference type="Pfam" id="PF00171">
    <property type="entry name" value="Aldedh"/>
    <property type="match status" value="1"/>
</dbReference>
<sequence length="453" mass="49118">MSAAPEYEIPFATFHNIINNQLSDTEESHRNLSPSTGEPLWLVPVSTQDDVDRAVTAAQAAFPSWSKLSYDERAAYLNKFVAAVEANKDELTKLIGQELGKTPQFAAYELDHLQANTVVQRTAIVRHIPLGVAVGIVPWNFPLGIGLGKLLPALPTGNTFIWKPSPHAPYSTLKMAEIGAQVFPPGVFQALSETTSTGSVETGGKVMAACAATLKRITLELGGNDAAIGCCDADIESVAAKLAFFSFMNSGQICMAVKRIYVYENIYDPFLATIVAITKQFKAGDYSDTDAFFGSIQNSVRYEKLQTLYSQIEADRAANVEGSFWGGGLGSKQGTGFHMPATIIDNPPDDPSIVTDEPFCPIVPVLKWKDDNDMTKRANAPSHGLGASVWSKDVARARRIGDQLEAGSIWVDTHFEFSPNVPFGGHEQSGLGTEWGTEGLKGCCNTQAYWFKH</sequence>
<dbReference type="HOGENOM" id="CLU_005391_0_0_1"/>
<evidence type="ECO:0000256" key="4">
    <source>
        <dbReference type="ARBA" id="ARBA00049194"/>
    </source>
</evidence>
<comment type="catalytic activity">
    <reaction evidence="4">
        <text>an aldehyde + NAD(+) + H2O = a carboxylate + NADH + 2 H(+)</text>
        <dbReference type="Rhea" id="RHEA:16185"/>
        <dbReference type="ChEBI" id="CHEBI:15377"/>
        <dbReference type="ChEBI" id="CHEBI:15378"/>
        <dbReference type="ChEBI" id="CHEBI:17478"/>
        <dbReference type="ChEBI" id="CHEBI:29067"/>
        <dbReference type="ChEBI" id="CHEBI:57540"/>
        <dbReference type="ChEBI" id="CHEBI:57945"/>
        <dbReference type="EC" id="1.2.1.3"/>
    </reaction>
</comment>
<dbReference type="PROSITE" id="PS00687">
    <property type="entry name" value="ALDEHYDE_DEHYDR_GLU"/>
    <property type="match status" value="1"/>
</dbReference>
<dbReference type="OrthoDB" id="310895at2759"/>
<gene>
    <name evidence="8" type="ORF">PFICI_12886</name>
</gene>
<dbReference type="KEGG" id="pfy:PFICI_12886"/>
<dbReference type="GO" id="GO:0004029">
    <property type="term" value="F:aldehyde dehydrogenase (NAD+) activity"/>
    <property type="evidence" value="ECO:0007669"/>
    <property type="project" value="UniProtKB-EC"/>
</dbReference>
<dbReference type="InterPro" id="IPR016161">
    <property type="entry name" value="Ald_DH/histidinol_DH"/>
</dbReference>
<dbReference type="EC" id="1.2.1.3" evidence="3"/>
<dbReference type="InterPro" id="IPR016162">
    <property type="entry name" value="Ald_DH_N"/>
</dbReference>
<reference evidence="9" key="1">
    <citation type="journal article" date="2015" name="BMC Genomics">
        <title>Genomic and transcriptomic analysis of the endophytic fungus Pestalotiopsis fici reveals its lifestyle and high potential for synthesis of natural products.</title>
        <authorList>
            <person name="Wang X."/>
            <person name="Zhang X."/>
            <person name="Liu L."/>
            <person name="Xiang M."/>
            <person name="Wang W."/>
            <person name="Sun X."/>
            <person name="Che Y."/>
            <person name="Guo L."/>
            <person name="Liu G."/>
            <person name="Guo L."/>
            <person name="Wang C."/>
            <person name="Yin W.B."/>
            <person name="Stadler M."/>
            <person name="Zhang X."/>
            <person name="Liu X."/>
        </authorList>
    </citation>
    <scope>NUCLEOTIDE SEQUENCE [LARGE SCALE GENOMIC DNA]</scope>
    <source>
        <strain evidence="9">W106-1 / CGMCC3.15140</strain>
    </source>
</reference>
<feature type="domain" description="Aldehyde dehydrogenase" evidence="7">
    <location>
        <begin position="27"/>
        <end position="447"/>
    </location>
</feature>
<evidence type="ECO:0000259" key="7">
    <source>
        <dbReference type="Pfam" id="PF00171"/>
    </source>
</evidence>
<accession>W3WS10</accession>
<dbReference type="InterPro" id="IPR015590">
    <property type="entry name" value="Aldehyde_DH_dom"/>
</dbReference>
<proteinExistence type="inferred from homology"/>
<evidence type="ECO:0000256" key="2">
    <source>
        <dbReference type="ARBA" id="ARBA00023002"/>
    </source>
</evidence>
<name>W3WS10_PESFW</name>
<dbReference type="Gene3D" id="3.40.309.10">
    <property type="entry name" value="Aldehyde Dehydrogenase, Chain A, domain 2"/>
    <property type="match status" value="1"/>
</dbReference>
<evidence type="ECO:0000313" key="8">
    <source>
        <dbReference type="EMBL" id="ETS75942.1"/>
    </source>
</evidence>
<dbReference type="RefSeq" id="XP_007839658.1">
    <property type="nucleotide sequence ID" value="XM_007841467.1"/>
</dbReference>
<comment type="similarity">
    <text evidence="1 6">Belongs to the aldehyde dehydrogenase family.</text>
</comment>
<dbReference type="OMA" id="VFKPHEL"/>
<evidence type="ECO:0000313" key="9">
    <source>
        <dbReference type="Proteomes" id="UP000030651"/>
    </source>
</evidence>
<dbReference type="SUPFAM" id="SSF53720">
    <property type="entry name" value="ALDH-like"/>
    <property type="match status" value="1"/>
</dbReference>
<dbReference type="InterPro" id="IPR016160">
    <property type="entry name" value="Ald_DH_CS_CYS"/>
</dbReference>
<evidence type="ECO:0000256" key="5">
    <source>
        <dbReference type="PROSITE-ProRule" id="PRU10007"/>
    </source>
</evidence>
<dbReference type="GeneID" id="19277899"/>
<dbReference type="eggNOG" id="KOG2450">
    <property type="taxonomic scope" value="Eukaryota"/>
</dbReference>
<dbReference type="EMBL" id="KI912118">
    <property type="protein sequence ID" value="ETS75942.1"/>
    <property type="molecule type" value="Genomic_DNA"/>
</dbReference>
<evidence type="ECO:0000256" key="3">
    <source>
        <dbReference type="ARBA" id="ARBA00024226"/>
    </source>
</evidence>
<feature type="active site" evidence="5">
    <location>
        <position position="220"/>
    </location>
</feature>
<dbReference type="STRING" id="1229662.W3WS10"/>
<keyword evidence="2 6" id="KW-0560">Oxidoreductase</keyword>
<dbReference type="AlphaFoldDB" id="W3WS10"/>
<dbReference type="Gene3D" id="3.40.605.10">
    <property type="entry name" value="Aldehyde Dehydrogenase, Chain A, domain 1"/>
    <property type="match status" value="1"/>
</dbReference>
<dbReference type="InterPro" id="IPR029510">
    <property type="entry name" value="Ald_DH_CS_GLU"/>
</dbReference>
<organism evidence="8 9">
    <name type="scientific">Pestalotiopsis fici (strain W106-1 / CGMCC3.15140)</name>
    <dbReference type="NCBI Taxonomy" id="1229662"/>
    <lineage>
        <taxon>Eukaryota</taxon>
        <taxon>Fungi</taxon>
        <taxon>Dikarya</taxon>
        <taxon>Ascomycota</taxon>
        <taxon>Pezizomycotina</taxon>
        <taxon>Sordariomycetes</taxon>
        <taxon>Xylariomycetidae</taxon>
        <taxon>Amphisphaeriales</taxon>
        <taxon>Sporocadaceae</taxon>
        <taxon>Pestalotiopsis</taxon>
    </lineage>
</organism>
<dbReference type="PANTHER" id="PTHR11699">
    <property type="entry name" value="ALDEHYDE DEHYDROGENASE-RELATED"/>
    <property type="match status" value="1"/>
</dbReference>
<evidence type="ECO:0000256" key="1">
    <source>
        <dbReference type="ARBA" id="ARBA00009986"/>
    </source>
</evidence>
<evidence type="ECO:0000256" key="6">
    <source>
        <dbReference type="RuleBase" id="RU003345"/>
    </source>
</evidence>
<dbReference type="Proteomes" id="UP000030651">
    <property type="component" value="Unassembled WGS sequence"/>
</dbReference>
<protein>
    <recommendedName>
        <fullName evidence="3">aldehyde dehydrogenase (NAD(+))</fullName>
        <ecNumber evidence="3">1.2.1.3</ecNumber>
    </recommendedName>
</protein>